<dbReference type="PANTHER" id="PTHR31760">
    <property type="entry name" value="S-ADENOSYL-L-METHIONINE-DEPENDENT METHYLTRANSFERASES SUPERFAMILY PROTEIN"/>
    <property type="match status" value="1"/>
</dbReference>
<evidence type="ECO:0000256" key="2">
    <source>
        <dbReference type="ARBA" id="ARBA00022552"/>
    </source>
</evidence>
<dbReference type="GO" id="GO:0070043">
    <property type="term" value="F:rRNA (guanine-N7-)-methyltransferase activity"/>
    <property type="evidence" value="ECO:0007669"/>
    <property type="project" value="TreeGrafter"/>
</dbReference>
<protein>
    <submittedName>
        <fullName evidence="4">Ribosomal RNA small subunit methyltransferase G</fullName>
        <ecNumber evidence="4">2.1.1.-</ecNumber>
    </submittedName>
</protein>
<reference evidence="4" key="1">
    <citation type="submission" date="2019-08" db="EMBL/GenBank/DDBJ databases">
        <authorList>
            <person name="Kucharzyk K."/>
            <person name="Murdoch R.W."/>
            <person name="Higgins S."/>
            <person name="Loffler F."/>
        </authorList>
    </citation>
    <scope>NUCLEOTIDE SEQUENCE</scope>
</reference>
<name>A0A645II73_9ZZZZ</name>
<dbReference type="EMBL" id="VSSQ01115648">
    <property type="protein sequence ID" value="MPN50985.1"/>
    <property type="molecule type" value="Genomic_DNA"/>
</dbReference>
<organism evidence="4">
    <name type="scientific">bioreactor metagenome</name>
    <dbReference type="NCBI Taxonomy" id="1076179"/>
    <lineage>
        <taxon>unclassified sequences</taxon>
        <taxon>metagenomes</taxon>
        <taxon>ecological metagenomes</taxon>
    </lineage>
</organism>
<dbReference type="EC" id="2.1.1.-" evidence="4"/>
<keyword evidence="4" id="KW-0489">Methyltransferase</keyword>
<proteinExistence type="predicted"/>
<dbReference type="InterPro" id="IPR029063">
    <property type="entry name" value="SAM-dependent_MTases_sf"/>
</dbReference>
<evidence type="ECO:0000313" key="4">
    <source>
        <dbReference type="EMBL" id="MPN50985.1"/>
    </source>
</evidence>
<keyword evidence="2" id="KW-0698">rRNA processing</keyword>
<dbReference type="AlphaFoldDB" id="A0A645II73"/>
<keyword evidence="1" id="KW-0963">Cytoplasm</keyword>
<dbReference type="GO" id="GO:0005829">
    <property type="term" value="C:cytosol"/>
    <property type="evidence" value="ECO:0007669"/>
    <property type="project" value="TreeGrafter"/>
</dbReference>
<keyword evidence="3 4" id="KW-0808">Transferase</keyword>
<sequence>MLAELTLPLVKVGGVSIAYKGDAAEELLLARHALEVLHASAERVNVPSDYGVRELVIIAKHAATPKAYPRKAGTPAKKPL</sequence>
<evidence type="ECO:0000256" key="1">
    <source>
        <dbReference type="ARBA" id="ARBA00022490"/>
    </source>
</evidence>
<comment type="caution">
    <text evidence="4">The sequence shown here is derived from an EMBL/GenBank/DDBJ whole genome shotgun (WGS) entry which is preliminary data.</text>
</comment>
<dbReference type="PANTHER" id="PTHR31760:SF0">
    <property type="entry name" value="S-ADENOSYL-L-METHIONINE-DEPENDENT METHYLTRANSFERASES SUPERFAMILY PROTEIN"/>
    <property type="match status" value="1"/>
</dbReference>
<accession>A0A645II73</accession>
<dbReference type="Gene3D" id="3.40.50.150">
    <property type="entry name" value="Vaccinia Virus protein VP39"/>
    <property type="match status" value="1"/>
</dbReference>
<dbReference type="InterPro" id="IPR003682">
    <property type="entry name" value="rRNA_ssu_MeTfrase_G"/>
</dbReference>
<evidence type="ECO:0000256" key="3">
    <source>
        <dbReference type="ARBA" id="ARBA00022679"/>
    </source>
</evidence>
<gene>
    <name evidence="4" type="primary">rsmG_53</name>
    <name evidence="4" type="ORF">SDC9_198626</name>
</gene>